<evidence type="ECO:0000313" key="2">
    <source>
        <dbReference type="WBParaSite" id="Hba_21242"/>
    </source>
</evidence>
<dbReference type="WBParaSite" id="Hba_21242">
    <property type="protein sequence ID" value="Hba_21242"/>
    <property type="gene ID" value="Hba_21242"/>
</dbReference>
<keyword evidence="1" id="KW-1185">Reference proteome</keyword>
<sequence length="113" mass="12747">MGGLLDTLRKEISSATSFKGTSLHKDEQYEEQNRINEVPLSPSVILKMLTIVLMALSGASTASNSHIEVPDHMYNGTLYSISPFSPKVFVRTDEFELNYTSCVQFSYKFMEKK</sequence>
<dbReference type="Proteomes" id="UP000095283">
    <property type="component" value="Unplaced"/>
</dbReference>
<organism evidence="1 2">
    <name type="scientific">Heterorhabditis bacteriophora</name>
    <name type="common">Entomopathogenic nematode worm</name>
    <dbReference type="NCBI Taxonomy" id="37862"/>
    <lineage>
        <taxon>Eukaryota</taxon>
        <taxon>Metazoa</taxon>
        <taxon>Ecdysozoa</taxon>
        <taxon>Nematoda</taxon>
        <taxon>Chromadorea</taxon>
        <taxon>Rhabditida</taxon>
        <taxon>Rhabditina</taxon>
        <taxon>Rhabditomorpha</taxon>
        <taxon>Strongyloidea</taxon>
        <taxon>Heterorhabditidae</taxon>
        <taxon>Heterorhabditis</taxon>
    </lineage>
</organism>
<proteinExistence type="predicted"/>
<name>A0A1I7XV77_HETBA</name>
<evidence type="ECO:0000313" key="1">
    <source>
        <dbReference type="Proteomes" id="UP000095283"/>
    </source>
</evidence>
<protein>
    <submittedName>
        <fullName evidence="2">GOLD domain-containing protein</fullName>
    </submittedName>
</protein>
<accession>A0A1I7XV77</accession>
<reference evidence="2" key="1">
    <citation type="submission" date="2016-11" db="UniProtKB">
        <authorList>
            <consortium name="WormBaseParasite"/>
        </authorList>
    </citation>
    <scope>IDENTIFICATION</scope>
</reference>
<dbReference type="AlphaFoldDB" id="A0A1I7XV77"/>